<evidence type="ECO:0000313" key="3">
    <source>
        <dbReference type="Proteomes" id="UP000234560"/>
    </source>
</evidence>
<organism evidence="2 3">
    <name type="scientific">Corynebacterium pyruviciproducens</name>
    <dbReference type="NCBI Taxonomy" id="598660"/>
    <lineage>
        <taxon>Bacteria</taxon>
        <taxon>Bacillati</taxon>
        <taxon>Actinomycetota</taxon>
        <taxon>Actinomycetes</taxon>
        <taxon>Mycobacteriales</taxon>
        <taxon>Corynebacteriaceae</taxon>
        <taxon>Corynebacterium</taxon>
    </lineage>
</organism>
<evidence type="ECO:0000256" key="1">
    <source>
        <dbReference type="SAM" id="MobiDB-lite"/>
    </source>
</evidence>
<dbReference type="Proteomes" id="UP000234560">
    <property type="component" value="Chromosome"/>
</dbReference>
<sequence length="51" mass="5607">MPKTLINLSSPFDEDGNFDAGKLFEQIRASVEASEKAKETNPEGPVQPEDE</sequence>
<dbReference type="KEGG" id="cpyr:CYJ47_11850"/>
<proteinExistence type="predicted"/>
<dbReference type="RefSeq" id="WP_180805497.1">
    <property type="nucleotide sequence ID" value="NZ_CAMIHY010000003.1"/>
</dbReference>
<evidence type="ECO:0000313" key="2">
    <source>
        <dbReference type="EMBL" id="WOT01927.1"/>
    </source>
</evidence>
<reference evidence="2" key="1">
    <citation type="submission" date="2017-12" db="EMBL/GenBank/DDBJ databases">
        <authorList>
            <person name="Thomas-White K."/>
            <person name="Wolfe A.J."/>
        </authorList>
    </citation>
    <scope>NUCLEOTIDE SEQUENCE</scope>
    <source>
        <strain evidence="2">UMB0763</strain>
    </source>
</reference>
<name>A0AAF1BW00_9CORY</name>
<accession>A0AAF1BW00</accession>
<dbReference type="AlphaFoldDB" id="A0AAF1BW00"/>
<protein>
    <submittedName>
        <fullName evidence="2">Uncharacterized protein</fullName>
    </submittedName>
</protein>
<gene>
    <name evidence="2" type="ORF">CYJ47_11850</name>
</gene>
<feature type="region of interest" description="Disordered" evidence="1">
    <location>
        <begin position="31"/>
        <end position="51"/>
    </location>
</feature>
<dbReference type="EMBL" id="CP136958">
    <property type="protein sequence ID" value="WOT01927.1"/>
    <property type="molecule type" value="Genomic_DNA"/>
</dbReference>
<reference evidence="2" key="2">
    <citation type="submission" date="2023-10" db="EMBL/GenBank/DDBJ databases">
        <authorList>
            <person name="Choi B."/>
        </authorList>
    </citation>
    <scope>NUCLEOTIDE SEQUENCE</scope>
    <source>
        <strain evidence="2">UMB0763</strain>
    </source>
</reference>